<dbReference type="PROSITE" id="PS50297">
    <property type="entry name" value="ANK_REP_REGION"/>
    <property type="match status" value="3"/>
</dbReference>
<feature type="repeat" description="ANK" evidence="3">
    <location>
        <begin position="150"/>
        <end position="182"/>
    </location>
</feature>
<accession>A0AA35S9X7</accession>
<feature type="repeat" description="ANK" evidence="3">
    <location>
        <begin position="249"/>
        <end position="281"/>
    </location>
</feature>
<name>A0AA35S9X7_GEOBA</name>
<keyword evidence="5" id="KW-1185">Reference proteome</keyword>
<feature type="repeat" description="ANK" evidence="3">
    <location>
        <begin position="117"/>
        <end position="149"/>
    </location>
</feature>
<dbReference type="PANTHER" id="PTHR24171">
    <property type="entry name" value="ANKYRIN REPEAT DOMAIN-CONTAINING PROTEIN 39-RELATED"/>
    <property type="match status" value="1"/>
</dbReference>
<evidence type="ECO:0000256" key="1">
    <source>
        <dbReference type="ARBA" id="ARBA00022737"/>
    </source>
</evidence>
<evidence type="ECO:0000256" key="3">
    <source>
        <dbReference type="PROSITE-ProRule" id="PRU00023"/>
    </source>
</evidence>
<proteinExistence type="predicted"/>
<protein>
    <submittedName>
        <fullName evidence="4">Ankyrin repeat domain-containing protein 50</fullName>
    </submittedName>
</protein>
<dbReference type="AlphaFoldDB" id="A0AA35S9X7"/>
<comment type="caution">
    <text evidence="4">The sequence shown here is derived from an EMBL/GenBank/DDBJ whole genome shotgun (WGS) entry which is preliminary data.</text>
</comment>
<dbReference type="PROSITE" id="PS50088">
    <property type="entry name" value="ANK_REPEAT"/>
    <property type="match status" value="5"/>
</dbReference>
<evidence type="ECO:0000256" key="2">
    <source>
        <dbReference type="ARBA" id="ARBA00023043"/>
    </source>
</evidence>
<dbReference type="InterPro" id="IPR002110">
    <property type="entry name" value="Ankyrin_rpt"/>
</dbReference>
<sequence length="404" mass="44016">TAQLEGSTLTRAQYNTIHSLTSSFLRIPTSDLVYDGHTLNPLSLHWHCSTAENLFGTLPLLTEMAMTQIRNIALPSGKLTIPQLNEIGILNAAWDGDVDALDFALKEQVPVDYVTTDGWSSLMIASETGHVEVVDKLLQHGATVDLQNAGGRSSLIIASLKGHVEVVEKLLQHRATVDLTIKSNDTSLILACRNNDLTTASVLLRAGACPNCCNNYGQTPLLLAVWHENQAMVRVLVQANVDVNQMDQGGLSPLMMCCVQGDSEMTKLLLDSQANPNLQQSNTGYTALMFACKGGHLDTVMILMGHVADPLIRNSSGITASDVALVNDFPDLCAVIKLMEPKTTSDIAEHPDTSLMKETVDEVVKRFHAQMDHVPSLSLYDSDKGVAFRAPKEHLKHQFSEHET</sequence>
<feature type="repeat" description="ANK" evidence="3">
    <location>
        <begin position="216"/>
        <end position="248"/>
    </location>
</feature>
<dbReference type="Gene3D" id="1.25.40.20">
    <property type="entry name" value="Ankyrin repeat-containing domain"/>
    <property type="match status" value="2"/>
</dbReference>
<dbReference type="SUPFAM" id="SSF48403">
    <property type="entry name" value="Ankyrin repeat"/>
    <property type="match status" value="1"/>
</dbReference>
<evidence type="ECO:0000313" key="5">
    <source>
        <dbReference type="Proteomes" id="UP001174909"/>
    </source>
</evidence>
<keyword evidence="1" id="KW-0677">Repeat</keyword>
<reference evidence="4" key="1">
    <citation type="submission" date="2023-03" db="EMBL/GenBank/DDBJ databases">
        <authorList>
            <person name="Steffen K."/>
            <person name="Cardenas P."/>
        </authorList>
    </citation>
    <scope>NUCLEOTIDE SEQUENCE</scope>
</reference>
<dbReference type="Pfam" id="PF12796">
    <property type="entry name" value="Ank_2"/>
    <property type="match status" value="3"/>
</dbReference>
<feature type="non-terminal residue" evidence="4">
    <location>
        <position position="404"/>
    </location>
</feature>
<dbReference type="InterPro" id="IPR036770">
    <property type="entry name" value="Ankyrin_rpt-contain_sf"/>
</dbReference>
<feature type="repeat" description="ANK" evidence="3">
    <location>
        <begin position="283"/>
        <end position="315"/>
    </location>
</feature>
<dbReference type="EMBL" id="CASHTH010002131">
    <property type="protein sequence ID" value="CAI8025207.1"/>
    <property type="molecule type" value="Genomic_DNA"/>
</dbReference>
<evidence type="ECO:0000313" key="4">
    <source>
        <dbReference type="EMBL" id="CAI8025207.1"/>
    </source>
</evidence>
<dbReference type="Proteomes" id="UP001174909">
    <property type="component" value="Unassembled WGS sequence"/>
</dbReference>
<keyword evidence="2 3" id="KW-0040">ANK repeat</keyword>
<gene>
    <name evidence="4" type="ORF">GBAR_LOCUS14583</name>
</gene>
<organism evidence="4 5">
    <name type="scientific">Geodia barretti</name>
    <name type="common">Barrett's horny sponge</name>
    <dbReference type="NCBI Taxonomy" id="519541"/>
    <lineage>
        <taxon>Eukaryota</taxon>
        <taxon>Metazoa</taxon>
        <taxon>Porifera</taxon>
        <taxon>Demospongiae</taxon>
        <taxon>Heteroscleromorpha</taxon>
        <taxon>Tetractinellida</taxon>
        <taxon>Astrophorina</taxon>
        <taxon>Geodiidae</taxon>
        <taxon>Geodia</taxon>
    </lineage>
</organism>
<dbReference type="SMART" id="SM00248">
    <property type="entry name" value="ANK"/>
    <property type="match status" value="6"/>
</dbReference>